<organism evidence="1 2">
    <name type="scientific">Clostridium novyi A str. 4570</name>
    <dbReference type="NCBI Taxonomy" id="1444290"/>
    <lineage>
        <taxon>Bacteria</taxon>
        <taxon>Bacillati</taxon>
        <taxon>Bacillota</taxon>
        <taxon>Clostridia</taxon>
        <taxon>Eubacteriales</taxon>
        <taxon>Clostridiaceae</taxon>
        <taxon>Clostridium</taxon>
    </lineage>
</organism>
<name>A0AA88ZRG8_CLONO</name>
<accession>A0AA88ZRG8</accession>
<evidence type="ECO:0008006" key="3">
    <source>
        <dbReference type="Google" id="ProtNLM"/>
    </source>
</evidence>
<dbReference type="AlphaFoldDB" id="A0AA88ZRG8"/>
<dbReference type="RefSeq" id="WP_039250244.1">
    <property type="nucleotide sequence ID" value="NZ_JDRX01000019.1"/>
</dbReference>
<protein>
    <recommendedName>
        <fullName evidence="3">SIR2-like domain-containing protein</fullName>
    </recommendedName>
</protein>
<proteinExistence type="predicted"/>
<evidence type="ECO:0000313" key="2">
    <source>
        <dbReference type="Proteomes" id="UP000030016"/>
    </source>
</evidence>
<gene>
    <name evidence="1" type="ORF">Z969_08190</name>
</gene>
<reference evidence="1 2" key="1">
    <citation type="submission" date="2014-01" db="EMBL/GenBank/DDBJ databases">
        <title>Plasmidome dynamics in the species complex Clostridium novyi sensu lato converts strains of independent lineages into distinctly different pathogens.</title>
        <authorList>
            <person name="Skarin H."/>
            <person name="Segerman B."/>
        </authorList>
    </citation>
    <scope>NUCLEOTIDE SEQUENCE [LARGE SCALE GENOMIC DNA]</scope>
    <source>
        <strain evidence="1 2">4570</strain>
    </source>
</reference>
<sequence length="507" mass="59006">MKKVSLFFGAGAECSYGLPSGGKFALDIFRMDTVKDKEVLKKQISEIDLKSRYAKWLPDDIKNKKLTAFTRGQYDSLVKGSLENKRNQILEYLQHFDDKVNEIVDKLKEYGIEIDTILEAVLNESLGEYTFGKEIKLNHLLDGASNELFSSEYFSALLRIMQLSEISYNFKSKLKSIIRAILELLIGALGEKLIHGLNDGIFEVSPDSIDLFDDLGAIFTLDYKNTGMKGLELLIDEKDIEFEKLVTEEDKVIKFGLLILEDIYSKALDYQTLIDMNWRYIYNPKTDWGKFSKMVIFLHTVRRYIYNIATESKEKISKGNGYYHDILKFQDLCEINCVGTTNYNTFIEEVIDRQVEYLNGCVNDYYDPYLNKIVSLEYNESRKHIIVPFLFTQSGIKPLTSVKMSERYVNLFNKFKEADIICVCGFGFNADDGHINGMFRELIEDYDKEITIVHFCEKEEYSEKKVKLYYQNRLRLNNRDNIKIIPVNSKRENIQTNKIWYESLEIG</sequence>
<dbReference type="EMBL" id="JDRX01000019">
    <property type="protein sequence ID" value="KGN01647.1"/>
    <property type="molecule type" value="Genomic_DNA"/>
</dbReference>
<dbReference type="Proteomes" id="UP000030016">
    <property type="component" value="Unassembled WGS sequence"/>
</dbReference>
<evidence type="ECO:0000313" key="1">
    <source>
        <dbReference type="EMBL" id="KGN01647.1"/>
    </source>
</evidence>
<comment type="caution">
    <text evidence="1">The sequence shown here is derived from an EMBL/GenBank/DDBJ whole genome shotgun (WGS) entry which is preliminary data.</text>
</comment>